<protein>
    <submittedName>
        <fullName evidence="6">SDR family oxidoreductase</fullName>
    </submittedName>
</protein>
<dbReference type="PROSITE" id="PS00061">
    <property type="entry name" value="ADH_SHORT"/>
    <property type="match status" value="1"/>
</dbReference>
<evidence type="ECO:0000313" key="7">
    <source>
        <dbReference type="Proteomes" id="UP001165492"/>
    </source>
</evidence>
<name>A0ABS8HNB0_9FIRM</name>
<dbReference type="RefSeq" id="WP_229534078.1">
    <property type="nucleotide sequence ID" value="NZ_JAJHJB010000004.1"/>
</dbReference>
<dbReference type="PANTHER" id="PTHR43391:SF14">
    <property type="entry name" value="DEHYDROGENASE_REDUCTASE SDR FAMILY PROTEIN 7-LIKE"/>
    <property type="match status" value="1"/>
</dbReference>
<reference evidence="6" key="1">
    <citation type="submission" date="2021-11" db="EMBL/GenBank/DDBJ databases">
        <title>Description of a new species Pelosinus isolated from the bottom sediments of Lake Baikal.</title>
        <authorList>
            <person name="Zakharyuk A."/>
        </authorList>
    </citation>
    <scope>NUCLEOTIDE SEQUENCE</scope>
    <source>
        <strain evidence="6">Bkl1</strain>
    </source>
</reference>
<dbReference type="Proteomes" id="UP001165492">
    <property type="component" value="Unassembled WGS sequence"/>
</dbReference>
<evidence type="ECO:0000256" key="1">
    <source>
        <dbReference type="ARBA" id="ARBA00006484"/>
    </source>
</evidence>
<dbReference type="Pfam" id="PF00106">
    <property type="entry name" value="adh_short"/>
    <property type="match status" value="1"/>
</dbReference>
<dbReference type="PRINTS" id="PR00080">
    <property type="entry name" value="SDRFAMILY"/>
</dbReference>
<dbReference type="PRINTS" id="PR00081">
    <property type="entry name" value="GDHRDH"/>
</dbReference>
<evidence type="ECO:0000256" key="4">
    <source>
        <dbReference type="RuleBase" id="RU000363"/>
    </source>
</evidence>
<dbReference type="InterPro" id="IPR020904">
    <property type="entry name" value="Sc_DH/Rdtase_CS"/>
</dbReference>
<sequence length="286" mass="31443">MKSNETIRVYNGAVAIITGGASGIGAALGRELAKRGCEVVLADRQIDLAEEIAETIRTAGGKASAAELDVTSFDAVEAMIYKIIKRTGRLDYMFNNAGIGTFGPASVYKIEDWDSVLDVNLRGVIHGIQVTYQIMREQGFGHIVNTASLAGLLPSPGSISYTTTKHAIVGLSKTLRIEAAPLGIRVSVLCPGFIRTPILKGGGKYGKMLMDISPQQQEKMEKMIEKLSPMPPEFFAVKAVDAIAKNKAIIVLPSWWKLFWWLERLFPTWSLHLAQKRYKTQVENFK</sequence>
<dbReference type="InterPro" id="IPR002347">
    <property type="entry name" value="SDR_fam"/>
</dbReference>
<comment type="caution">
    <text evidence="6">The sequence shown here is derived from an EMBL/GenBank/DDBJ whole genome shotgun (WGS) entry which is preliminary data.</text>
</comment>
<feature type="domain" description="Ketoreductase" evidence="5">
    <location>
        <begin position="13"/>
        <end position="183"/>
    </location>
</feature>
<dbReference type="SMART" id="SM00822">
    <property type="entry name" value="PKS_KR"/>
    <property type="match status" value="1"/>
</dbReference>
<dbReference type="InterPro" id="IPR057326">
    <property type="entry name" value="KR_dom"/>
</dbReference>
<accession>A0ABS8HNB0</accession>
<comment type="similarity">
    <text evidence="1 4">Belongs to the short-chain dehydrogenases/reductases (SDR) family.</text>
</comment>
<dbReference type="EMBL" id="JAJHJB010000004">
    <property type="protein sequence ID" value="MCC5464643.1"/>
    <property type="molecule type" value="Genomic_DNA"/>
</dbReference>
<evidence type="ECO:0000259" key="5">
    <source>
        <dbReference type="SMART" id="SM00822"/>
    </source>
</evidence>
<evidence type="ECO:0000313" key="6">
    <source>
        <dbReference type="EMBL" id="MCC5464643.1"/>
    </source>
</evidence>
<dbReference type="CDD" id="cd05233">
    <property type="entry name" value="SDR_c"/>
    <property type="match status" value="1"/>
</dbReference>
<dbReference type="InterPro" id="IPR036291">
    <property type="entry name" value="NAD(P)-bd_dom_sf"/>
</dbReference>
<keyword evidence="3" id="KW-0560">Oxidoreductase</keyword>
<dbReference type="SUPFAM" id="SSF51735">
    <property type="entry name" value="NAD(P)-binding Rossmann-fold domains"/>
    <property type="match status" value="1"/>
</dbReference>
<keyword evidence="7" id="KW-1185">Reference proteome</keyword>
<dbReference type="Gene3D" id="3.40.50.720">
    <property type="entry name" value="NAD(P)-binding Rossmann-like Domain"/>
    <property type="match status" value="1"/>
</dbReference>
<evidence type="ECO:0000256" key="2">
    <source>
        <dbReference type="ARBA" id="ARBA00022857"/>
    </source>
</evidence>
<evidence type="ECO:0000256" key="3">
    <source>
        <dbReference type="ARBA" id="ARBA00023002"/>
    </source>
</evidence>
<gene>
    <name evidence="6" type="ORF">LMF89_04590</name>
</gene>
<organism evidence="6 7">
    <name type="scientific">Pelosinus baikalensis</name>
    <dbReference type="NCBI Taxonomy" id="2892015"/>
    <lineage>
        <taxon>Bacteria</taxon>
        <taxon>Bacillati</taxon>
        <taxon>Bacillota</taxon>
        <taxon>Negativicutes</taxon>
        <taxon>Selenomonadales</taxon>
        <taxon>Sporomusaceae</taxon>
        <taxon>Pelosinus</taxon>
    </lineage>
</organism>
<keyword evidence="2" id="KW-0521">NADP</keyword>
<proteinExistence type="inferred from homology"/>
<dbReference type="PANTHER" id="PTHR43391">
    <property type="entry name" value="RETINOL DEHYDROGENASE-RELATED"/>
    <property type="match status" value="1"/>
</dbReference>